<dbReference type="Pfam" id="PF10931">
    <property type="entry name" value="DUF2735"/>
    <property type="match status" value="1"/>
</dbReference>
<feature type="compositionally biased region" description="Low complexity" evidence="1">
    <location>
        <begin position="17"/>
        <end position="41"/>
    </location>
</feature>
<evidence type="ECO:0000256" key="1">
    <source>
        <dbReference type="SAM" id="MobiDB-lite"/>
    </source>
</evidence>
<comment type="caution">
    <text evidence="2">The sequence shown here is derived from an EMBL/GenBank/DDBJ whole genome shotgun (WGS) entry which is preliminary data.</text>
</comment>
<organism evidence="2 3">
    <name type="scientific">Methylobacterium goesingense</name>
    <dbReference type="NCBI Taxonomy" id="243690"/>
    <lineage>
        <taxon>Bacteria</taxon>
        <taxon>Pseudomonadati</taxon>
        <taxon>Pseudomonadota</taxon>
        <taxon>Alphaproteobacteria</taxon>
        <taxon>Hyphomicrobiales</taxon>
        <taxon>Methylobacteriaceae</taxon>
        <taxon>Methylobacterium</taxon>
    </lineage>
</organism>
<dbReference type="InterPro" id="IPR021232">
    <property type="entry name" value="DUF2735"/>
</dbReference>
<evidence type="ECO:0000313" key="2">
    <source>
        <dbReference type="EMBL" id="MET3691011.1"/>
    </source>
</evidence>
<keyword evidence="3" id="KW-1185">Reference proteome</keyword>
<name>A0ABV2KZL1_9HYPH</name>
<evidence type="ECO:0000313" key="3">
    <source>
        <dbReference type="Proteomes" id="UP001549145"/>
    </source>
</evidence>
<gene>
    <name evidence="2" type="ORF">ABID43_000530</name>
</gene>
<dbReference type="RefSeq" id="WP_238281860.1">
    <property type="nucleotide sequence ID" value="NZ_BPQL01000142.1"/>
</dbReference>
<evidence type="ECO:0008006" key="4">
    <source>
        <dbReference type="Google" id="ProtNLM"/>
    </source>
</evidence>
<reference evidence="2 3" key="1">
    <citation type="submission" date="2024-06" db="EMBL/GenBank/DDBJ databases">
        <title>Genomic Encyclopedia of Type Strains, Phase IV (KMG-IV): sequencing the most valuable type-strain genomes for metagenomic binning, comparative biology and taxonomic classification.</title>
        <authorList>
            <person name="Goeker M."/>
        </authorList>
    </citation>
    <scope>NUCLEOTIDE SEQUENCE [LARGE SCALE GENOMIC DNA]</scope>
    <source>
        <strain evidence="2 3">DSM 21331</strain>
    </source>
</reference>
<dbReference type="Proteomes" id="UP001549145">
    <property type="component" value="Unassembled WGS sequence"/>
</dbReference>
<feature type="region of interest" description="Disordered" evidence="1">
    <location>
        <begin position="1"/>
        <end position="49"/>
    </location>
</feature>
<dbReference type="EMBL" id="JBEPMM010000001">
    <property type="protein sequence ID" value="MET3691011.1"/>
    <property type="molecule type" value="Genomic_DNA"/>
</dbReference>
<sequence length="73" mass="7620">MTMGHHQHTATILPFPGRAGSAGKGTTRTAGTITGLTAGSSGRDKPRQPAQPCFMDSWYHQAAIDEAATAIKP</sequence>
<accession>A0ABV2KZL1</accession>
<proteinExistence type="predicted"/>
<protein>
    <recommendedName>
        <fullName evidence="4">DUF2735 domain-containing protein</fullName>
    </recommendedName>
</protein>